<name>A0A914ZQD1_PARUN</name>
<dbReference type="WBParaSite" id="PgB14X_g009_t02">
    <property type="protein sequence ID" value="PgB14X_g009_t02"/>
    <property type="gene ID" value="PgB14X_g009"/>
</dbReference>
<dbReference type="Proteomes" id="UP000887569">
    <property type="component" value="Unplaced"/>
</dbReference>
<evidence type="ECO:0000313" key="3">
    <source>
        <dbReference type="WBParaSite" id="PgB14X_g009_t02"/>
    </source>
</evidence>
<evidence type="ECO:0000313" key="1">
    <source>
        <dbReference type="Proteomes" id="UP000887569"/>
    </source>
</evidence>
<protein>
    <submittedName>
        <fullName evidence="2 3">Uncharacterized protein</fullName>
    </submittedName>
</protein>
<sequence>MGGNVHHRGEDNVLHTGDSVLHMGDSVLHTADSVSVDESVLPYIRESHLRLKQYNELKVFCDLQKK</sequence>
<organism evidence="1 3">
    <name type="scientific">Parascaris univalens</name>
    <name type="common">Nematode worm</name>
    <dbReference type="NCBI Taxonomy" id="6257"/>
    <lineage>
        <taxon>Eukaryota</taxon>
        <taxon>Metazoa</taxon>
        <taxon>Ecdysozoa</taxon>
        <taxon>Nematoda</taxon>
        <taxon>Chromadorea</taxon>
        <taxon>Rhabditida</taxon>
        <taxon>Spirurina</taxon>
        <taxon>Ascaridomorpha</taxon>
        <taxon>Ascaridoidea</taxon>
        <taxon>Ascarididae</taxon>
        <taxon>Parascaris</taxon>
    </lineage>
</organism>
<proteinExistence type="predicted"/>
<evidence type="ECO:0000313" key="2">
    <source>
        <dbReference type="WBParaSite" id="PgB14X_g009_t01"/>
    </source>
</evidence>
<dbReference type="AlphaFoldDB" id="A0A914ZQD1"/>
<dbReference type="WBParaSite" id="PgB14X_g009_t01">
    <property type="protein sequence ID" value="PgB14X_g009_t01"/>
    <property type="gene ID" value="PgB14X_g009"/>
</dbReference>
<keyword evidence="1" id="KW-1185">Reference proteome</keyword>
<accession>A0A914ZQD1</accession>
<reference evidence="2 3" key="1">
    <citation type="submission" date="2022-11" db="UniProtKB">
        <authorList>
            <consortium name="WormBaseParasite"/>
        </authorList>
    </citation>
    <scope>IDENTIFICATION</scope>
</reference>